<accession>A0A6A6LMD3</accession>
<name>A0A6A6LMD3_HEVBR</name>
<dbReference type="SUPFAM" id="SSF101148">
    <property type="entry name" value="Plant invertase/pectin methylesterase inhibitor"/>
    <property type="match status" value="1"/>
</dbReference>
<dbReference type="NCBIfam" id="TIGR01614">
    <property type="entry name" value="PME_inhib"/>
    <property type="match status" value="1"/>
</dbReference>
<feature type="chain" id="PRO_5025538698" description="Pectinesterase inhibitor domain-containing protein" evidence="1">
    <location>
        <begin position="22"/>
        <end position="314"/>
    </location>
</feature>
<comment type="caution">
    <text evidence="3">The sequence shown here is derived from an EMBL/GenBank/DDBJ whole genome shotgun (WGS) entry which is preliminary data.</text>
</comment>
<gene>
    <name evidence="3" type="ORF">GH714_022463</name>
</gene>
<protein>
    <recommendedName>
        <fullName evidence="2">Pectinesterase inhibitor domain-containing protein</fullName>
    </recommendedName>
</protein>
<dbReference type="Pfam" id="PF04043">
    <property type="entry name" value="PMEI"/>
    <property type="match status" value="1"/>
</dbReference>
<dbReference type="GO" id="GO:0004857">
    <property type="term" value="F:enzyme inhibitor activity"/>
    <property type="evidence" value="ECO:0007669"/>
    <property type="project" value="InterPro"/>
</dbReference>
<evidence type="ECO:0000313" key="4">
    <source>
        <dbReference type="Proteomes" id="UP000467840"/>
    </source>
</evidence>
<dbReference type="Gene3D" id="1.20.140.40">
    <property type="entry name" value="Invertase/pectin methylesterase inhibitor family protein"/>
    <property type="match status" value="1"/>
</dbReference>
<feature type="signal peptide" evidence="1">
    <location>
        <begin position="1"/>
        <end position="21"/>
    </location>
</feature>
<evidence type="ECO:0000259" key="2">
    <source>
        <dbReference type="SMART" id="SM00856"/>
    </source>
</evidence>
<dbReference type="CDD" id="cd15800">
    <property type="entry name" value="PMEI-like_2"/>
    <property type="match status" value="1"/>
</dbReference>
<sequence>MENKQIFVLLLLSCFLSFSTAQSPEASPSPSLGSPHFPSKDFFSSSTANAPLPPVDPTLEKICSVTENPHKCISIIAPYTSGPTDAVSILNMIIEAIYKQVERAITISDKATQNPSQSSVISSCLDKCVESYNKVIDDLGKAMAASSSHDISAVDTTLSAAISNFGLCDEAFHKNGLADSPMKEIDETLIELAGFGIDISKKLIRNSGTASSTMDAYVNGRYDRIVSSFNVLESSSASKRPRWRLLWRKIMREKKKFFDCSSASGRMHFSYDPYTYSQNFDQGTMWSDPDNMSRSFSARFAVPSRIFDKTHSWV</sequence>
<evidence type="ECO:0000256" key="1">
    <source>
        <dbReference type="SAM" id="SignalP"/>
    </source>
</evidence>
<proteinExistence type="predicted"/>
<dbReference type="InterPro" id="IPR035513">
    <property type="entry name" value="Invertase/methylesterase_inhib"/>
</dbReference>
<dbReference type="EMBL" id="JAAGAX010000010">
    <property type="protein sequence ID" value="KAF2301293.1"/>
    <property type="molecule type" value="Genomic_DNA"/>
</dbReference>
<dbReference type="PANTHER" id="PTHR33168">
    <property type="entry name" value="STRESS INDUCED PROTEIN-RELATED"/>
    <property type="match status" value="1"/>
</dbReference>
<evidence type="ECO:0000313" key="3">
    <source>
        <dbReference type="EMBL" id="KAF2301293.1"/>
    </source>
</evidence>
<dbReference type="SMART" id="SM00856">
    <property type="entry name" value="PMEI"/>
    <property type="match status" value="1"/>
</dbReference>
<keyword evidence="1" id="KW-0732">Signal</keyword>
<organism evidence="3 4">
    <name type="scientific">Hevea brasiliensis</name>
    <name type="common">Para rubber tree</name>
    <name type="synonym">Siphonia brasiliensis</name>
    <dbReference type="NCBI Taxonomy" id="3981"/>
    <lineage>
        <taxon>Eukaryota</taxon>
        <taxon>Viridiplantae</taxon>
        <taxon>Streptophyta</taxon>
        <taxon>Embryophyta</taxon>
        <taxon>Tracheophyta</taxon>
        <taxon>Spermatophyta</taxon>
        <taxon>Magnoliopsida</taxon>
        <taxon>eudicotyledons</taxon>
        <taxon>Gunneridae</taxon>
        <taxon>Pentapetalae</taxon>
        <taxon>rosids</taxon>
        <taxon>fabids</taxon>
        <taxon>Malpighiales</taxon>
        <taxon>Euphorbiaceae</taxon>
        <taxon>Crotonoideae</taxon>
        <taxon>Micrandreae</taxon>
        <taxon>Hevea</taxon>
    </lineage>
</organism>
<keyword evidence="4" id="KW-1185">Reference proteome</keyword>
<dbReference type="Proteomes" id="UP000467840">
    <property type="component" value="Chromosome 4"/>
</dbReference>
<dbReference type="AlphaFoldDB" id="A0A6A6LMD3"/>
<feature type="domain" description="Pectinesterase inhibitor" evidence="2">
    <location>
        <begin position="54"/>
        <end position="199"/>
    </location>
</feature>
<reference evidence="3 4" key="1">
    <citation type="journal article" date="2020" name="Mol. Plant">
        <title>The Chromosome-Based Rubber Tree Genome Provides New Insights into Spurge Genome Evolution and Rubber Biosynthesis.</title>
        <authorList>
            <person name="Liu J."/>
            <person name="Shi C."/>
            <person name="Shi C.C."/>
            <person name="Li W."/>
            <person name="Zhang Q.J."/>
            <person name="Zhang Y."/>
            <person name="Li K."/>
            <person name="Lu H.F."/>
            <person name="Shi C."/>
            <person name="Zhu S.T."/>
            <person name="Xiao Z.Y."/>
            <person name="Nan H."/>
            <person name="Yue Y."/>
            <person name="Zhu X.G."/>
            <person name="Wu Y."/>
            <person name="Hong X.N."/>
            <person name="Fan G.Y."/>
            <person name="Tong Y."/>
            <person name="Zhang D."/>
            <person name="Mao C.L."/>
            <person name="Liu Y.L."/>
            <person name="Hao S.J."/>
            <person name="Liu W.Q."/>
            <person name="Lv M.Q."/>
            <person name="Zhang H.B."/>
            <person name="Liu Y."/>
            <person name="Hu-Tang G.R."/>
            <person name="Wang J.P."/>
            <person name="Wang J.H."/>
            <person name="Sun Y.H."/>
            <person name="Ni S.B."/>
            <person name="Chen W.B."/>
            <person name="Zhang X.C."/>
            <person name="Jiao Y.N."/>
            <person name="Eichler E.E."/>
            <person name="Li G.H."/>
            <person name="Liu X."/>
            <person name="Gao L.Z."/>
        </authorList>
    </citation>
    <scope>NUCLEOTIDE SEQUENCE [LARGE SCALE GENOMIC DNA]</scope>
    <source>
        <strain evidence="4">cv. GT1</strain>
        <tissue evidence="3">Leaf</tissue>
    </source>
</reference>
<dbReference type="InterPro" id="IPR006501">
    <property type="entry name" value="Pectinesterase_inhib_dom"/>
</dbReference>